<name>A0A2A4YD46_UNCAE</name>
<proteinExistence type="predicted"/>
<sequence length="116" mass="13326">MDEKKAKLIIEGIEVYFEANPETKSCTVKSKIYYPLESLTSSLKENLHSLDYVNLQGKDGYLKAYPDEGFVILCQNIKVISSFTLFKLAMKHYMSTYDLWRSVVDDMIKSDGLLLI</sequence>
<evidence type="ECO:0000313" key="1">
    <source>
        <dbReference type="EMBL" id="PCI92399.1"/>
    </source>
</evidence>
<dbReference type="Proteomes" id="UP000217838">
    <property type="component" value="Unassembled WGS sequence"/>
</dbReference>
<organism evidence="1 2">
    <name type="scientific">Aerophobetes bacterium</name>
    <dbReference type="NCBI Taxonomy" id="2030807"/>
    <lineage>
        <taxon>Bacteria</taxon>
        <taxon>Candidatus Aerophobota</taxon>
    </lineage>
</organism>
<dbReference type="EMBL" id="NVUU01000106">
    <property type="protein sequence ID" value="PCI92399.1"/>
    <property type="molecule type" value="Genomic_DNA"/>
</dbReference>
<protein>
    <submittedName>
        <fullName evidence="1">Uncharacterized protein</fullName>
    </submittedName>
</protein>
<evidence type="ECO:0000313" key="2">
    <source>
        <dbReference type="Proteomes" id="UP000217838"/>
    </source>
</evidence>
<dbReference type="AlphaFoldDB" id="A0A2A4YD46"/>
<reference evidence="2" key="1">
    <citation type="submission" date="2017-08" db="EMBL/GenBank/DDBJ databases">
        <title>A dynamic microbial community with high functional redundancy inhabits the cold, oxic subseafloor aquifer.</title>
        <authorList>
            <person name="Tully B.J."/>
            <person name="Wheat C.G."/>
            <person name="Glazer B.T."/>
            <person name="Huber J.A."/>
        </authorList>
    </citation>
    <scope>NUCLEOTIDE SEQUENCE [LARGE SCALE GENOMIC DNA]</scope>
</reference>
<accession>A0A2A4YD46</accession>
<gene>
    <name evidence="1" type="ORF">COB11_07500</name>
</gene>
<comment type="caution">
    <text evidence="1">The sequence shown here is derived from an EMBL/GenBank/DDBJ whole genome shotgun (WGS) entry which is preliminary data.</text>
</comment>